<dbReference type="InterPro" id="IPR036513">
    <property type="entry name" value="STAS_dom_sf"/>
</dbReference>
<evidence type="ECO:0000259" key="1">
    <source>
        <dbReference type="PROSITE" id="PS50801"/>
    </source>
</evidence>
<evidence type="ECO:0000313" key="3">
    <source>
        <dbReference type="Proteomes" id="UP000219565"/>
    </source>
</evidence>
<dbReference type="STRING" id="1379680.GCA_001612615_03291"/>
<dbReference type="RefSeq" id="WP_218841154.1">
    <property type="nucleotide sequence ID" value="NZ_OBEG01000003.1"/>
</dbReference>
<proteinExistence type="predicted"/>
<sequence length="118" mass="12691">MDAPHAVGESERALPVPAELVVSPLPDRPGVRASGEITAVTRSPWEDALAELARRHTNVSYVELSDVAYIDVSGATALAATVMSLSAGRVVVEHPPSSLPRVLEMFWPNLNRIEVTPR</sequence>
<dbReference type="InterPro" id="IPR002645">
    <property type="entry name" value="STAS_dom"/>
</dbReference>
<name>A0A285LPM4_9NOCA</name>
<accession>A0A285LPM4</accession>
<evidence type="ECO:0000313" key="2">
    <source>
        <dbReference type="EMBL" id="SNY85616.1"/>
    </source>
</evidence>
<feature type="domain" description="STAS" evidence="1">
    <location>
        <begin position="31"/>
        <end position="104"/>
    </location>
</feature>
<dbReference type="Pfam" id="PF13466">
    <property type="entry name" value="STAS_2"/>
    <property type="match status" value="1"/>
</dbReference>
<dbReference type="InterPro" id="IPR058548">
    <property type="entry name" value="MlaB-like_STAS"/>
</dbReference>
<dbReference type="SUPFAM" id="SSF52091">
    <property type="entry name" value="SpoIIaa-like"/>
    <property type="match status" value="1"/>
</dbReference>
<reference evidence="3" key="1">
    <citation type="submission" date="2017-09" db="EMBL/GenBank/DDBJ databases">
        <authorList>
            <person name="Varghese N."/>
            <person name="Submissions S."/>
        </authorList>
    </citation>
    <scope>NUCLEOTIDE SEQUENCE [LARGE SCALE GENOMIC DNA]</scope>
    <source>
        <strain evidence="3">DSM 45537</strain>
    </source>
</reference>
<organism evidence="2 3">
    <name type="scientific">Nocardia amikacinitolerans</name>
    <dbReference type="NCBI Taxonomy" id="756689"/>
    <lineage>
        <taxon>Bacteria</taxon>
        <taxon>Bacillati</taxon>
        <taxon>Actinomycetota</taxon>
        <taxon>Actinomycetes</taxon>
        <taxon>Mycobacteriales</taxon>
        <taxon>Nocardiaceae</taxon>
        <taxon>Nocardia</taxon>
    </lineage>
</organism>
<dbReference type="Gene3D" id="3.30.750.24">
    <property type="entry name" value="STAS domain"/>
    <property type="match status" value="1"/>
</dbReference>
<dbReference type="AlphaFoldDB" id="A0A285LPM4"/>
<keyword evidence="3" id="KW-1185">Reference proteome</keyword>
<gene>
    <name evidence="2" type="ORF">SAMN04244553_3762</name>
</gene>
<dbReference type="PROSITE" id="PS50801">
    <property type="entry name" value="STAS"/>
    <property type="match status" value="1"/>
</dbReference>
<dbReference type="EMBL" id="OBEG01000003">
    <property type="protein sequence ID" value="SNY85616.1"/>
    <property type="molecule type" value="Genomic_DNA"/>
</dbReference>
<dbReference type="Proteomes" id="UP000219565">
    <property type="component" value="Unassembled WGS sequence"/>
</dbReference>
<protein>
    <submittedName>
        <fullName evidence="2">STAS domain-containing protein</fullName>
    </submittedName>
</protein>